<dbReference type="Proteomes" id="UP000664702">
    <property type="component" value="Chromosome"/>
</dbReference>
<gene>
    <name evidence="1" type="ORF">J4G43_00280</name>
    <name evidence="2" type="ORF">J4G43_049910</name>
</gene>
<dbReference type="KEGG" id="bban:J4G43_049910"/>
<dbReference type="AlphaFoldDB" id="A0A939M288"/>
<dbReference type="RefSeq" id="WP_155258248.1">
    <property type="nucleotide sequence ID" value="NZ_CP086136.1"/>
</dbReference>
<accession>A0A939M288</accession>
<dbReference type="EMBL" id="CP086136">
    <property type="protein sequence ID" value="UEM12420.1"/>
    <property type="molecule type" value="Genomic_DNA"/>
</dbReference>
<dbReference type="EMBL" id="JAGEMI010000001">
    <property type="protein sequence ID" value="MBO1859459.1"/>
    <property type="molecule type" value="Genomic_DNA"/>
</dbReference>
<evidence type="ECO:0000313" key="1">
    <source>
        <dbReference type="EMBL" id="MBO1859459.1"/>
    </source>
</evidence>
<evidence type="ECO:0000313" key="3">
    <source>
        <dbReference type="Proteomes" id="UP000664702"/>
    </source>
</evidence>
<sequence>MEFRPDGRKYARITRKSAELITLLRRGNAYELDSIVALIESQKSEEFFLKNLAAYISSERVREYLRFLVALGVLSEADGAFTLGLNPKPTSDIHKIQLLADRARRFLATQLNVPPASVATDLQTRSGAILRKGELATLDKVAASASVSGNRAEEFFRWAVYMLLDDPGATLSLSRSPVLVSGNGKRSA</sequence>
<organism evidence="1">
    <name type="scientific">Bradyrhizobium barranii subsp. barranii</name>
    <dbReference type="NCBI Taxonomy" id="2823807"/>
    <lineage>
        <taxon>Bacteria</taxon>
        <taxon>Pseudomonadati</taxon>
        <taxon>Pseudomonadota</taxon>
        <taxon>Alphaproteobacteria</taxon>
        <taxon>Hyphomicrobiales</taxon>
        <taxon>Nitrobacteraceae</taxon>
        <taxon>Bradyrhizobium</taxon>
        <taxon>Bradyrhizobium barranii</taxon>
    </lineage>
</organism>
<protein>
    <submittedName>
        <fullName evidence="1">Uncharacterized protein</fullName>
    </submittedName>
</protein>
<proteinExistence type="predicted"/>
<reference evidence="2 3" key="2">
    <citation type="journal article" date="2022" name="Int. J. Syst. Evol. Microbiol.">
        <title>Strains of Bradyrhizobium barranii sp. nov. associated with legumes native to Canada are symbionts of soybeans and belong to different subspecies (subsp. barranii subsp. nov. and subsp. apii subsp. nov.) and symbiovars (sv. glycinearum and sv. septentrionale).</title>
        <authorList>
            <person name="Bromfield E.S.P."/>
            <person name="Cloutier S."/>
            <person name="Wasai-Hara S."/>
            <person name="Minamisawa K."/>
        </authorList>
    </citation>
    <scope>NUCLEOTIDE SEQUENCE [LARGE SCALE GENOMIC DNA]</scope>
    <source>
        <strain evidence="2 3">144S4</strain>
    </source>
</reference>
<evidence type="ECO:0000313" key="2">
    <source>
        <dbReference type="EMBL" id="UEM12420.1"/>
    </source>
</evidence>
<reference evidence="1" key="1">
    <citation type="submission" date="2021-03" db="EMBL/GenBank/DDBJ databases">
        <title>Whole Genome Sequence of Bradyrhizobium sp. Strain 144S4.</title>
        <authorList>
            <person name="Bromfield E.S.P."/>
            <person name="Cloutier S."/>
        </authorList>
    </citation>
    <scope>NUCLEOTIDE SEQUENCE [LARGE SCALE GENOMIC DNA]</scope>
    <source>
        <strain evidence="1">144S4</strain>
    </source>
</reference>
<name>A0A939M288_9BRAD</name>